<proteinExistence type="inferred from homology"/>
<dbReference type="SMART" id="SM00822">
    <property type="entry name" value="PKS_KR"/>
    <property type="match status" value="1"/>
</dbReference>
<evidence type="ECO:0000259" key="2">
    <source>
        <dbReference type="SMART" id="SM00822"/>
    </source>
</evidence>
<feature type="domain" description="Ketoreductase" evidence="2">
    <location>
        <begin position="18"/>
        <end position="224"/>
    </location>
</feature>
<keyword evidence="4" id="KW-1185">Reference proteome</keyword>
<keyword evidence="3" id="KW-0560">Oxidoreductase</keyword>
<dbReference type="InterPro" id="IPR057326">
    <property type="entry name" value="KR_dom"/>
</dbReference>
<dbReference type="PRINTS" id="PR00080">
    <property type="entry name" value="SDRFAMILY"/>
</dbReference>
<dbReference type="PANTHER" id="PTHR42760:SF40">
    <property type="entry name" value="3-OXOACYL-[ACYL-CARRIER-PROTEIN] REDUCTASE, CHLOROPLASTIC"/>
    <property type="match status" value="1"/>
</dbReference>
<dbReference type="PRINTS" id="PR00081">
    <property type="entry name" value="GDHRDH"/>
</dbReference>
<evidence type="ECO:0000313" key="3">
    <source>
        <dbReference type="EMBL" id="MDA2813644.1"/>
    </source>
</evidence>
<dbReference type="GO" id="GO:0047936">
    <property type="term" value="F:glucose 1-dehydrogenase [NAD(P)+] activity"/>
    <property type="evidence" value="ECO:0007669"/>
    <property type="project" value="UniProtKB-EC"/>
</dbReference>
<dbReference type="NCBIfam" id="NF005559">
    <property type="entry name" value="PRK07231.1"/>
    <property type="match status" value="1"/>
</dbReference>
<dbReference type="EC" id="1.1.1.47" evidence="3"/>
<dbReference type="InterPro" id="IPR036291">
    <property type="entry name" value="NAD(P)-bd_dom_sf"/>
</dbReference>
<dbReference type="Pfam" id="PF13561">
    <property type="entry name" value="adh_short_C2"/>
    <property type="match status" value="1"/>
</dbReference>
<gene>
    <name evidence="3" type="ORF">O4J56_23570</name>
</gene>
<evidence type="ECO:0000313" key="4">
    <source>
        <dbReference type="Proteomes" id="UP001527866"/>
    </source>
</evidence>
<name>A0ABT4U9K1_9ACTN</name>
<comment type="caution">
    <text evidence="3">The sequence shown here is derived from an EMBL/GenBank/DDBJ whole genome shotgun (WGS) entry which is preliminary data.</text>
</comment>
<dbReference type="SUPFAM" id="SSF51735">
    <property type="entry name" value="NAD(P)-binding Rossmann-fold domains"/>
    <property type="match status" value="1"/>
</dbReference>
<dbReference type="InterPro" id="IPR002347">
    <property type="entry name" value="SDR_fam"/>
</dbReference>
<dbReference type="EMBL" id="JAQFWQ010000085">
    <property type="protein sequence ID" value="MDA2813644.1"/>
    <property type="molecule type" value="Genomic_DNA"/>
</dbReference>
<evidence type="ECO:0000256" key="1">
    <source>
        <dbReference type="ARBA" id="ARBA00006484"/>
    </source>
</evidence>
<dbReference type="PANTHER" id="PTHR42760">
    <property type="entry name" value="SHORT-CHAIN DEHYDROGENASES/REDUCTASES FAMILY MEMBER"/>
    <property type="match status" value="1"/>
</dbReference>
<dbReference type="CDD" id="cd05233">
    <property type="entry name" value="SDR_c"/>
    <property type="match status" value="1"/>
</dbReference>
<reference evidence="3 4" key="1">
    <citation type="submission" date="2023-01" db="EMBL/GenBank/DDBJ databases">
        <title>Draft genome sequence of Nocardiopsis sp. RSe5-2 isolated from halophytes.</title>
        <authorList>
            <person name="Duangmal K."/>
            <person name="Chantavorakit T."/>
        </authorList>
    </citation>
    <scope>NUCLEOTIDE SEQUENCE [LARGE SCALE GENOMIC DNA]</scope>
    <source>
        <strain evidence="3 4">RSe5-2</strain>
    </source>
</reference>
<sequence length="264" mass="26776">MSAAPADAEESTEEFTGRTALVTGGGRNIGRAIALAFARRGASVVVAGRSEGPLKETVRLIEAGGGTASAVTADVTRPEDARRMVAEAAERHGGLHIAVNNAGVVGTPGVPLGDLDDEVWADVLAVNTTGVWLSMKHEIARMRADGGGAIINVGSRIGAHQRLAGMGAYGASKAAVSTLTRTAAREYIGDGVRINALSPGASDTEMSFRPGETVADRAARVAGSVPIGRVAATDEIAEAAVWLASDRASFVVGHDLVVDGGATA</sequence>
<dbReference type="Proteomes" id="UP001527866">
    <property type="component" value="Unassembled WGS sequence"/>
</dbReference>
<protein>
    <submittedName>
        <fullName evidence="3">Glucose 1-dehydrogenase</fullName>
        <ecNumber evidence="3">1.1.1.47</ecNumber>
    </submittedName>
</protein>
<dbReference type="RefSeq" id="WP_270688723.1">
    <property type="nucleotide sequence ID" value="NZ_JAQFWQ010000085.1"/>
</dbReference>
<comment type="similarity">
    <text evidence="1">Belongs to the short-chain dehydrogenases/reductases (SDR) family.</text>
</comment>
<dbReference type="Gene3D" id="3.40.50.720">
    <property type="entry name" value="NAD(P)-binding Rossmann-like Domain"/>
    <property type="match status" value="1"/>
</dbReference>
<organism evidence="3 4">
    <name type="scientific">Nocardiopsis endophytica</name>
    <dbReference type="NCBI Taxonomy" id="3018445"/>
    <lineage>
        <taxon>Bacteria</taxon>
        <taxon>Bacillati</taxon>
        <taxon>Actinomycetota</taxon>
        <taxon>Actinomycetes</taxon>
        <taxon>Streptosporangiales</taxon>
        <taxon>Nocardiopsidaceae</taxon>
        <taxon>Nocardiopsis</taxon>
    </lineage>
</organism>
<accession>A0ABT4U9K1</accession>